<dbReference type="Pfam" id="PF07510">
    <property type="entry name" value="GmrSD_C"/>
    <property type="match status" value="1"/>
</dbReference>
<comment type="caution">
    <text evidence="3">The sequence shown here is derived from an EMBL/GenBank/DDBJ whole genome shotgun (WGS) entry which is preliminary data.</text>
</comment>
<dbReference type="RefSeq" id="WP_017369857.1">
    <property type="nucleotide sequence ID" value="NZ_JAKTAW010000004.1"/>
</dbReference>
<feature type="domain" description="GmrSD restriction endonucleases C-terminal" evidence="2">
    <location>
        <begin position="454"/>
        <end position="585"/>
    </location>
</feature>
<name>A0A9X4SCA6_9LACT</name>
<gene>
    <name evidence="3" type="ORF">NF717_11015</name>
</gene>
<dbReference type="InterPro" id="IPR004919">
    <property type="entry name" value="GmrSD_N"/>
</dbReference>
<dbReference type="InterPro" id="IPR011089">
    <property type="entry name" value="GmrSD_C"/>
</dbReference>
<dbReference type="CDD" id="cd16387">
    <property type="entry name" value="ParB_N_Srx"/>
    <property type="match status" value="1"/>
</dbReference>
<organism evidence="3 4">
    <name type="scientific">Lactococcus formosensis</name>
    <dbReference type="NCBI Taxonomy" id="1281486"/>
    <lineage>
        <taxon>Bacteria</taxon>
        <taxon>Bacillati</taxon>
        <taxon>Bacillota</taxon>
        <taxon>Bacilli</taxon>
        <taxon>Lactobacillales</taxon>
        <taxon>Streptococcaceae</taxon>
        <taxon>Lactococcus</taxon>
    </lineage>
</organism>
<keyword evidence="4" id="KW-1185">Reference proteome</keyword>
<evidence type="ECO:0000259" key="1">
    <source>
        <dbReference type="Pfam" id="PF03235"/>
    </source>
</evidence>
<dbReference type="Pfam" id="PF03235">
    <property type="entry name" value="GmrSD_N"/>
    <property type="match status" value="1"/>
</dbReference>
<keyword evidence="3" id="KW-0378">Hydrolase</keyword>
<dbReference type="EMBL" id="JAMWFV010000029">
    <property type="protein sequence ID" value="MDG6146171.1"/>
    <property type="molecule type" value="Genomic_DNA"/>
</dbReference>
<feature type="domain" description="GmrSD restriction endonucleases N-terminal" evidence="1">
    <location>
        <begin position="11"/>
        <end position="189"/>
    </location>
</feature>
<protein>
    <submittedName>
        <fullName evidence="3">DUF262 domain-containing HNH endonuclease family protein</fullName>
    </submittedName>
</protein>
<dbReference type="PANTHER" id="PTHR35149:SF1">
    <property type="entry name" value="DUF5655 DOMAIN-CONTAINING PROTEIN"/>
    <property type="match status" value="1"/>
</dbReference>
<dbReference type="Proteomes" id="UP001153199">
    <property type="component" value="Unassembled WGS sequence"/>
</dbReference>
<keyword evidence="3" id="KW-0255">Endonuclease</keyword>
<evidence type="ECO:0000313" key="4">
    <source>
        <dbReference type="Proteomes" id="UP001153199"/>
    </source>
</evidence>
<proteinExistence type="predicted"/>
<dbReference type="PANTHER" id="PTHR35149">
    <property type="entry name" value="SLL5132 PROTEIN"/>
    <property type="match status" value="1"/>
</dbReference>
<evidence type="ECO:0000259" key="2">
    <source>
        <dbReference type="Pfam" id="PF07510"/>
    </source>
</evidence>
<reference evidence="3" key="1">
    <citation type="submission" date="2022-06" db="EMBL/GenBank/DDBJ databases">
        <title>Lactococcus from bovine mastitis in China.</title>
        <authorList>
            <person name="Lin Y."/>
            <person name="Han B."/>
        </authorList>
    </citation>
    <scope>NUCLEOTIDE SEQUENCE</scope>
    <source>
        <strain evidence="3">Ningxia-I-26</strain>
    </source>
</reference>
<dbReference type="AlphaFoldDB" id="A0A9X4SCA6"/>
<evidence type="ECO:0000313" key="3">
    <source>
        <dbReference type="EMBL" id="MDG6146171.1"/>
    </source>
</evidence>
<sequence>MDNSLKMIPVSKIFSNVCYEVPIYQRNYAWEADQIEQLIEDIKSSRDDYFLGNLIVNQKDNSVYEVIDGQQRLTTLYLLERYLGIPFDKDALRFEAREKSNRTLSVLPDIHQLTNELQSTEIKSGFKIIDDYFEKMGLKNNQESFVKRLNKVNLIRVQVPAKIDLNHYFEIMNTRGEQLELHEIAKANILSKIESKEDKLIANDIWEYCSNMDIYIQMNYPKEKREKIFNSDWSDLSAKTVNFDALKSYYHDTVEEEENLSLRDILQGKGRSRVSNKTVVESENKRFESIISFPNFLLQVNKVLTQLNIDDDSSLDDKNFLENLKKNWYDEESAKYFIFMMLKARVVFDKFILKREYASDYKETGKWSLQELKKRAEGEGATYVSTFGNDGDKRNKQVRTLQSALRITYTAPKTMHWISLVLSNYLNDAGADILELLEEYGQSKVDASGYALTTGFGFERIVFSYLDYLLYRDGYSYNEKEVVTPLADDWHFQFRSSIEHFYPQHPTELKVWNDEDLNCFGNLALITVSGNSTFNNAMPVGKATTNPGIIEQSLKLKIMAEMMRQNDNNWNQELAHKHQNEMFKVLEKEANK</sequence>
<keyword evidence="3" id="KW-0540">Nuclease</keyword>
<accession>A0A9X4SCA6</accession>
<dbReference type="GO" id="GO:0004519">
    <property type="term" value="F:endonuclease activity"/>
    <property type="evidence" value="ECO:0007669"/>
    <property type="project" value="UniProtKB-KW"/>
</dbReference>